<feature type="domain" description="ABC transporter" evidence="9">
    <location>
        <begin position="262"/>
        <end position="491"/>
    </location>
</feature>
<dbReference type="RefSeq" id="WP_068623020.1">
    <property type="nucleotide sequence ID" value="NZ_FJNB01000011.1"/>
</dbReference>
<dbReference type="InterPro" id="IPR027417">
    <property type="entry name" value="P-loop_NTPase"/>
</dbReference>
<keyword evidence="7" id="KW-1278">Translocase</keyword>
<dbReference type="InterPro" id="IPR015856">
    <property type="entry name" value="ABC_transpr_CbiO/EcfA_su"/>
</dbReference>
<dbReference type="Pfam" id="PF00005">
    <property type="entry name" value="ABC_tran"/>
    <property type="match status" value="2"/>
</dbReference>
<evidence type="ECO:0000256" key="7">
    <source>
        <dbReference type="ARBA" id="ARBA00022967"/>
    </source>
</evidence>
<keyword evidence="4" id="KW-1003">Cell membrane</keyword>
<evidence type="ECO:0000256" key="5">
    <source>
        <dbReference type="ARBA" id="ARBA00022741"/>
    </source>
</evidence>
<keyword evidence="5" id="KW-0547">Nucleotide-binding</keyword>
<reference evidence="11 13" key="2">
    <citation type="submission" date="2016-10" db="EMBL/GenBank/DDBJ databases">
        <authorList>
            <person name="Varghese N."/>
            <person name="Submissions S."/>
        </authorList>
    </citation>
    <scope>NUCLEOTIDE SEQUENCE [LARGE SCALE GENOMIC DNA]</scope>
    <source>
        <strain evidence="11 13">DSM 22150</strain>
    </source>
</reference>
<evidence type="ECO:0000256" key="8">
    <source>
        <dbReference type="ARBA" id="ARBA00023136"/>
    </source>
</evidence>
<dbReference type="SUPFAM" id="SSF52540">
    <property type="entry name" value="P-loop containing nucleoside triphosphate hydrolases"/>
    <property type="match status" value="2"/>
</dbReference>
<evidence type="ECO:0000313" key="10">
    <source>
        <dbReference type="EMBL" id="CZQ99228.1"/>
    </source>
</evidence>
<proteinExistence type="inferred from homology"/>
<dbReference type="Proteomes" id="UP000199280">
    <property type="component" value="Unassembled WGS sequence"/>
</dbReference>
<gene>
    <name evidence="11" type="ORF">SAMN05216375_10866</name>
    <name evidence="10" type="ORF">TR210_1628</name>
</gene>
<evidence type="ECO:0000313" key="12">
    <source>
        <dbReference type="Proteomes" id="UP000076878"/>
    </source>
</evidence>
<keyword evidence="3" id="KW-0813">Transport</keyword>
<dbReference type="InterPro" id="IPR003593">
    <property type="entry name" value="AAA+_ATPase"/>
</dbReference>
<dbReference type="EMBL" id="FJNB01000011">
    <property type="protein sequence ID" value="CZQ99228.1"/>
    <property type="molecule type" value="Genomic_DNA"/>
</dbReference>
<protein>
    <submittedName>
        <fullName evidence="10">Abc transporter</fullName>
    </submittedName>
    <submittedName>
        <fullName evidence="11">Energy-coupling factor transport system ATP-binding protein</fullName>
    </submittedName>
</protein>
<evidence type="ECO:0000256" key="4">
    <source>
        <dbReference type="ARBA" id="ARBA00022475"/>
    </source>
</evidence>
<organism evidence="10 12">
    <name type="scientific">Trichococcus ilyis</name>
    <dbReference type="NCBI Taxonomy" id="640938"/>
    <lineage>
        <taxon>Bacteria</taxon>
        <taxon>Bacillati</taxon>
        <taxon>Bacillota</taxon>
        <taxon>Bacilli</taxon>
        <taxon>Lactobacillales</taxon>
        <taxon>Carnobacteriaceae</taxon>
        <taxon>Trichococcus</taxon>
    </lineage>
</organism>
<comment type="similarity">
    <text evidence="2">Belongs to the ABC transporter superfamily.</text>
</comment>
<feature type="domain" description="ABC transporter" evidence="9">
    <location>
        <begin position="7"/>
        <end position="233"/>
    </location>
</feature>
<evidence type="ECO:0000256" key="1">
    <source>
        <dbReference type="ARBA" id="ARBA00004202"/>
    </source>
</evidence>
<keyword evidence="13" id="KW-1185">Reference proteome</keyword>
<dbReference type="GO" id="GO:0042626">
    <property type="term" value="F:ATPase-coupled transmembrane transporter activity"/>
    <property type="evidence" value="ECO:0007669"/>
    <property type="project" value="TreeGrafter"/>
</dbReference>
<evidence type="ECO:0000259" key="9">
    <source>
        <dbReference type="PROSITE" id="PS50893"/>
    </source>
</evidence>
<accession>A0A143YUV4</accession>
<dbReference type="InterPro" id="IPR050095">
    <property type="entry name" value="ECF_ABC_transporter_ATP-bd"/>
</dbReference>
<keyword evidence="6 11" id="KW-0067">ATP-binding</keyword>
<dbReference type="PANTHER" id="PTHR43553">
    <property type="entry name" value="HEAVY METAL TRANSPORTER"/>
    <property type="match status" value="1"/>
</dbReference>
<dbReference type="SMART" id="SM00382">
    <property type="entry name" value="AAA"/>
    <property type="match status" value="2"/>
</dbReference>
<dbReference type="CDD" id="cd03225">
    <property type="entry name" value="ABC_cobalt_CbiO_domain1"/>
    <property type="match status" value="2"/>
</dbReference>
<dbReference type="AlphaFoldDB" id="A0A143YUV4"/>
<evidence type="ECO:0000256" key="6">
    <source>
        <dbReference type="ARBA" id="ARBA00022840"/>
    </source>
</evidence>
<dbReference type="InterPro" id="IPR003439">
    <property type="entry name" value="ABC_transporter-like_ATP-bd"/>
</dbReference>
<dbReference type="PROSITE" id="PS00211">
    <property type="entry name" value="ABC_TRANSPORTER_1"/>
    <property type="match status" value="1"/>
</dbReference>
<dbReference type="Gene3D" id="3.40.50.300">
    <property type="entry name" value="P-loop containing nucleotide triphosphate hydrolases"/>
    <property type="match status" value="2"/>
</dbReference>
<dbReference type="EMBL" id="FNYT01000008">
    <property type="protein sequence ID" value="SEJ14419.1"/>
    <property type="molecule type" value="Genomic_DNA"/>
</dbReference>
<dbReference type="PANTHER" id="PTHR43553:SF24">
    <property type="entry name" value="ENERGY-COUPLING FACTOR TRANSPORTER ATP-BINDING PROTEIN ECFA1"/>
    <property type="match status" value="1"/>
</dbReference>
<dbReference type="GO" id="GO:0005524">
    <property type="term" value="F:ATP binding"/>
    <property type="evidence" value="ECO:0007669"/>
    <property type="project" value="UniProtKB-KW"/>
</dbReference>
<dbReference type="Proteomes" id="UP000076878">
    <property type="component" value="Unassembled WGS sequence"/>
</dbReference>
<dbReference type="OrthoDB" id="501320at2"/>
<dbReference type="STRING" id="640938.TR210_1628"/>
<dbReference type="GO" id="GO:0016887">
    <property type="term" value="F:ATP hydrolysis activity"/>
    <property type="evidence" value="ECO:0007669"/>
    <property type="project" value="InterPro"/>
</dbReference>
<evidence type="ECO:0000313" key="13">
    <source>
        <dbReference type="Proteomes" id="UP000199280"/>
    </source>
</evidence>
<dbReference type="GO" id="GO:0043190">
    <property type="term" value="C:ATP-binding cassette (ABC) transporter complex"/>
    <property type="evidence" value="ECO:0007669"/>
    <property type="project" value="TreeGrafter"/>
</dbReference>
<reference evidence="10 12" key="1">
    <citation type="submission" date="2016-02" db="EMBL/GenBank/DDBJ databases">
        <authorList>
            <person name="Wen L."/>
            <person name="He K."/>
            <person name="Yang H."/>
        </authorList>
    </citation>
    <scope>NUCLEOTIDE SEQUENCE [LARGE SCALE GENOMIC DNA]</scope>
    <source>
        <strain evidence="10">Trichococcus_R210</strain>
    </source>
</reference>
<evidence type="ECO:0000256" key="2">
    <source>
        <dbReference type="ARBA" id="ARBA00005417"/>
    </source>
</evidence>
<evidence type="ECO:0000313" key="11">
    <source>
        <dbReference type="EMBL" id="SEJ14419.1"/>
    </source>
</evidence>
<sequence length="495" mass="55005">MGKQAYVEKLKLKFPGDADLLFRDLDFSVAAGEKVLLLGPSGCGKSTLLQVLSGLIPQSIEVPLKADKIVTPASWGYVFQDPDSQFCMPYVDEELAFVLENLAVPRAEMEAKIDFALRQVGLDLADSHIPIASLSGGMKQRLAIASVLLLDPEVLFLDEPSAMLDPQGTETIWEVLQEVCRDKTVVIVEHKIDHVLAFAERLVLFDASGRIIADGPNAAIFSACKEEMKEQGIWFPGVWDRHLAETPLQRGHESFELQSPLLELRDFKGFRNGETKISGAELAAYPGEWVIIQGQNGAGKSTFLHAVMQFIKTSGRCELEGKPIKKVKKLAERMAFVFQNPEYQFVANTVYEEMAYSLRLDGKVQAEIDRLVEEYLELFQLSGQREKNPFQLSMGQKRRLSVAATIIQGQQLILLDEPTFGLDSKNTFALLGFLENYRKKGAVILMVTHDEVIARNYGTAFWQVVDGEIRETTGSATDRRTAVSADLRLEGGLCG</sequence>
<dbReference type="InterPro" id="IPR017871">
    <property type="entry name" value="ABC_transporter-like_CS"/>
</dbReference>
<dbReference type="PROSITE" id="PS50893">
    <property type="entry name" value="ABC_TRANSPORTER_2"/>
    <property type="match status" value="2"/>
</dbReference>
<keyword evidence="8" id="KW-0472">Membrane</keyword>
<comment type="subcellular location">
    <subcellularLocation>
        <location evidence="1">Cell membrane</location>
        <topology evidence="1">Peripheral membrane protein</topology>
    </subcellularLocation>
</comment>
<name>A0A143YUV4_9LACT</name>
<evidence type="ECO:0000256" key="3">
    <source>
        <dbReference type="ARBA" id="ARBA00022448"/>
    </source>
</evidence>